<dbReference type="Proteomes" id="UP000607653">
    <property type="component" value="Unassembled WGS sequence"/>
</dbReference>
<name>A0A822XN23_NELNU</name>
<gene>
    <name evidence="1" type="ORF">HUJ06_022566</name>
</gene>
<dbReference type="EMBL" id="DUZY01000001">
    <property type="protein sequence ID" value="DAD21103.1"/>
    <property type="molecule type" value="Genomic_DNA"/>
</dbReference>
<evidence type="ECO:0000313" key="1">
    <source>
        <dbReference type="EMBL" id="DAD21103.1"/>
    </source>
</evidence>
<dbReference type="InterPro" id="IPR021109">
    <property type="entry name" value="Peptidase_aspartic_dom_sf"/>
</dbReference>
<dbReference type="SUPFAM" id="SSF50630">
    <property type="entry name" value="Acid proteases"/>
    <property type="match status" value="1"/>
</dbReference>
<evidence type="ECO:0000313" key="2">
    <source>
        <dbReference type="Proteomes" id="UP000607653"/>
    </source>
</evidence>
<accession>A0A822XN23</accession>
<keyword evidence="2" id="KW-1185">Reference proteome</keyword>
<proteinExistence type="predicted"/>
<sequence>MRSLSFLLAKFDGILGLGIQEISVGNVVPFLLKDATSDS</sequence>
<reference evidence="1 2" key="1">
    <citation type="journal article" date="2020" name="Mol. Biol. Evol.">
        <title>Distinct Expression and Methylation Patterns for Genes with Different Fates following a Single Whole-Genome Duplication in Flowering Plants.</title>
        <authorList>
            <person name="Shi T."/>
            <person name="Rahmani R.S."/>
            <person name="Gugger P.F."/>
            <person name="Wang M."/>
            <person name="Li H."/>
            <person name="Zhang Y."/>
            <person name="Li Z."/>
            <person name="Wang Q."/>
            <person name="Van de Peer Y."/>
            <person name="Marchal K."/>
            <person name="Chen J."/>
        </authorList>
    </citation>
    <scope>NUCLEOTIDE SEQUENCE [LARGE SCALE GENOMIC DNA]</scope>
    <source>
        <tissue evidence="1">Leaf</tissue>
    </source>
</reference>
<protein>
    <submittedName>
        <fullName evidence="1">Uncharacterized protein</fullName>
    </submittedName>
</protein>
<comment type="caution">
    <text evidence="1">The sequence shown here is derived from an EMBL/GenBank/DDBJ whole genome shotgun (WGS) entry which is preliminary data.</text>
</comment>
<dbReference type="AlphaFoldDB" id="A0A822XN23"/>
<organism evidence="1 2">
    <name type="scientific">Nelumbo nucifera</name>
    <name type="common">Sacred lotus</name>
    <dbReference type="NCBI Taxonomy" id="4432"/>
    <lineage>
        <taxon>Eukaryota</taxon>
        <taxon>Viridiplantae</taxon>
        <taxon>Streptophyta</taxon>
        <taxon>Embryophyta</taxon>
        <taxon>Tracheophyta</taxon>
        <taxon>Spermatophyta</taxon>
        <taxon>Magnoliopsida</taxon>
        <taxon>Proteales</taxon>
        <taxon>Nelumbonaceae</taxon>
        <taxon>Nelumbo</taxon>
    </lineage>
</organism>